<dbReference type="Proteomes" id="UP000045706">
    <property type="component" value="Unassembled WGS sequence"/>
</dbReference>
<name>A0A0G4KNC7_VERLO</name>
<protein>
    <submittedName>
        <fullName evidence="2">Uncharacterized protein</fullName>
    </submittedName>
</protein>
<feature type="transmembrane region" description="Helical" evidence="1">
    <location>
        <begin position="146"/>
        <end position="165"/>
    </location>
</feature>
<keyword evidence="1" id="KW-0472">Membrane</keyword>
<evidence type="ECO:0000256" key="1">
    <source>
        <dbReference type="SAM" id="Phobius"/>
    </source>
</evidence>
<dbReference type="PANTHER" id="PTHR37849:SF1">
    <property type="entry name" value="YALI0E11605P"/>
    <property type="match status" value="1"/>
</dbReference>
<evidence type="ECO:0000313" key="3">
    <source>
        <dbReference type="Proteomes" id="UP000045706"/>
    </source>
</evidence>
<gene>
    <name evidence="2" type="ORF">BN1723_009344</name>
</gene>
<evidence type="ECO:0000313" key="2">
    <source>
        <dbReference type="EMBL" id="CRK11262.1"/>
    </source>
</evidence>
<sequence>MSSRILAASARAVPRTVPAVRAARTFQTSATLRDAVATPLPARKPVGAFRGGLLGFFAGSSLAGAGVYSYLVKEYKLSNELLTEDIYPKSTTWEGRPGRMGIGPCVTVGAFRGGYVLSTSLSPCPSASPPWHEYKLTVVLSLARSLLGFFAGSSLAGAGVYSYLVKEYKLSNELLTEDIYALQAAVQRVTVYVQTLEEKMDALERKRK</sequence>
<reference evidence="3" key="1">
    <citation type="submission" date="2015-05" db="EMBL/GenBank/DDBJ databases">
        <authorList>
            <person name="Fogelqvist Johan"/>
        </authorList>
    </citation>
    <scope>NUCLEOTIDE SEQUENCE [LARGE SCALE GENOMIC DNA]</scope>
</reference>
<dbReference type="EMBL" id="CVQI01002113">
    <property type="protein sequence ID" value="CRK11262.1"/>
    <property type="molecule type" value="Genomic_DNA"/>
</dbReference>
<organism evidence="2 3">
    <name type="scientific">Verticillium longisporum</name>
    <name type="common">Verticillium dahliae var. longisporum</name>
    <dbReference type="NCBI Taxonomy" id="100787"/>
    <lineage>
        <taxon>Eukaryota</taxon>
        <taxon>Fungi</taxon>
        <taxon>Dikarya</taxon>
        <taxon>Ascomycota</taxon>
        <taxon>Pezizomycotina</taxon>
        <taxon>Sordariomycetes</taxon>
        <taxon>Hypocreomycetidae</taxon>
        <taxon>Glomerellales</taxon>
        <taxon>Plectosphaerellaceae</taxon>
        <taxon>Verticillium</taxon>
    </lineage>
</organism>
<accession>A0A0G4KNC7</accession>
<dbReference type="PANTHER" id="PTHR37849">
    <property type="entry name" value="YALI0E11605P"/>
    <property type="match status" value="1"/>
</dbReference>
<dbReference type="AlphaFoldDB" id="A0A0G4KNC7"/>
<feature type="transmembrane region" description="Helical" evidence="1">
    <location>
        <begin position="53"/>
        <end position="71"/>
    </location>
</feature>
<proteinExistence type="predicted"/>
<keyword evidence="1" id="KW-0812">Transmembrane</keyword>
<keyword evidence="1" id="KW-1133">Transmembrane helix</keyword>